<dbReference type="InterPro" id="IPR029058">
    <property type="entry name" value="AB_hydrolase_fold"/>
</dbReference>
<dbReference type="GO" id="GO:0005615">
    <property type="term" value="C:extracellular space"/>
    <property type="evidence" value="ECO:0007669"/>
    <property type="project" value="TreeGrafter"/>
</dbReference>
<dbReference type="GO" id="GO:0016042">
    <property type="term" value="P:lipid catabolic process"/>
    <property type="evidence" value="ECO:0007669"/>
    <property type="project" value="TreeGrafter"/>
</dbReference>
<dbReference type="Proteomes" id="UP000594260">
    <property type="component" value="Unplaced"/>
</dbReference>
<reference evidence="7" key="1">
    <citation type="submission" date="2021-01" db="UniProtKB">
        <authorList>
            <consortium name="EnsemblMetazoa"/>
        </authorList>
    </citation>
    <scope>IDENTIFICATION</scope>
</reference>
<keyword evidence="8" id="KW-1185">Reference proteome</keyword>
<dbReference type="Pfam" id="PF00151">
    <property type="entry name" value="Lipase"/>
    <property type="match status" value="1"/>
</dbReference>
<dbReference type="EnsemblMetazoa" id="XM_022801829">
    <property type="protein sequence ID" value="XP_022657564"/>
    <property type="gene ID" value="LOC111248832"/>
</dbReference>
<dbReference type="InterPro" id="IPR000734">
    <property type="entry name" value="TAG_lipase"/>
</dbReference>
<organism evidence="7 8">
    <name type="scientific">Varroa destructor</name>
    <name type="common">Honeybee mite</name>
    <dbReference type="NCBI Taxonomy" id="109461"/>
    <lineage>
        <taxon>Eukaryota</taxon>
        <taxon>Metazoa</taxon>
        <taxon>Ecdysozoa</taxon>
        <taxon>Arthropoda</taxon>
        <taxon>Chelicerata</taxon>
        <taxon>Arachnida</taxon>
        <taxon>Acari</taxon>
        <taxon>Parasitiformes</taxon>
        <taxon>Mesostigmata</taxon>
        <taxon>Gamasina</taxon>
        <taxon>Dermanyssoidea</taxon>
        <taxon>Varroidae</taxon>
        <taxon>Varroa</taxon>
    </lineage>
</organism>
<dbReference type="Gene3D" id="3.40.50.1820">
    <property type="entry name" value="alpha/beta hydrolase"/>
    <property type="match status" value="1"/>
</dbReference>
<dbReference type="InParanoid" id="A0A7M7JUV8"/>
<feature type="chain" id="PRO_5033597029" description="Lipase domain-containing protein" evidence="5">
    <location>
        <begin position="26"/>
        <end position="401"/>
    </location>
</feature>
<dbReference type="RefSeq" id="XP_022657566.1">
    <property type="nucleotide sequence ID" value="XM_022801831.1"/>
</dbReference>
<evidence type="ECO:0000313" key="8">
    <source>
        <dbReference type="Proteomes" id="UP000594260"/>
    </source>
</evidence>
<accession>A0A7M7JUV8</accession>
<dbReference type="GeneID" id="111248832"/>
<dbReference type="EnsemblMetazoa" id="XM_022801830">
    <property type="protein sequence ID" value="XP_022657565"/>
    <property type="gene ID" value="LOC111248832"/>
</dbReference>
<dbReference type="GO" id="GO:0016298">
    <property type="term" value="F:lipase activity"/>
    <property type="evidence" value="ECO:0007669"/>
    <property type="project" value="InterPro"/>
</dbReference>
<dbReference type="SUPFAM" id="SSF53474">
    <property type="entry name" value="alpha/beta-Hydrolases"/>
    <property type="match status" value="1"/>
</dbReference>
<comment type="similarity">
    <text evidence="2 4">Belongs to the AB hydrolase superfamily. Lipase family.</text>
</comment>
<dbReference type="EnsemblMetazoa" id="XM_022801831">
    <property type="protein sequence ID" value="XP_022657566"/>
    <property type="gene ID" value="LOC111248832"/>
</dbReference>
<protein>
    <recommendedName>
        <fullName evidence="6">Lipase domain-containing protein</fullName>
    </recommendedName>
</protein>
<keyword evidence="3" id="KW-0964">Secreted</keyword>
<feature type="domain" description="Lipase" evidence="6">
    <location>
        <begin position="64"/>
        <end position="347"/>
    </location>
</feature>
<dbReference type="RefSeq" id="XP_022657565.1">
    <property type="nucleotide sequence ID" value="XM_022801830.1"/>
</dbReference>
<proteinExistence type="inferred from homology"/>
<feature type="signal peptide" evidence="5">
    <location>
        <begin position="1"/>
        <end position="25"/>
    </location>
</feature>
<evidence type="ECO:0000256" key="4">
    <source>
        <dbReference type="RuleBase" id="RU004262"/>
    </source>
</evidence>
<keyword evidence="5" id="KW-0732">Signal</keyword>
<evidence type="ECO:0000259" key="6">
    <source>
        <dbReference type="Pfam" id="PF00151"/>
    </source>
</evidence>
<dbReference type="InterPro" id="IPR013818">
    <property type="entry name" value="Lipase"/>
</dbReference>
<dbReference type="KEGG" id="vde:111248832"/>
<evidence type="ECO:0000313" key="7">
    <source>
        <dbReference type="EnsemblMetazoa" id="XP_022657564"/>
    </source>
</evidence>
<dbReference type="RefSeq" id="XP_022657564.1">
    <property type="nucleotide sequence ID" value="XM_022801829.1"/>
</dbReference>
<comment type="subcellular location">
    <subcellularLocation>
        <location evidence="1">Secreted</location>
    </subcellularLocation>
</comment>
<evidence type="ECO:0000256" key="2">
    <source>
        <dbReference type="ARBA" id="ARBA00010701"/>
    </source>
</evidence>
<dbReference type="AlphaFoldDB" id="A0A7M7JUV8"/>
<dbReference type="PANTHER" id="PTHR11610">
    <property type="entry name" value="LIPASE"/>
    <property type="match status" value="1"/>
</dbReference>
<dbReference type="OrthoDB" id="6477419at2759"/>
<evidence type="ECO:0000256" key="3">
    <source>
        <dbReference type="ARBA" id="ARBA00022525"/>
    </source>
</evidence>
<evidence type="ECO:0000256" key="1">
    <source>
        <dbReference type="ARBA" id="ARBA00004613"/>
    </source>
</evidence>
<sequence length="401" mass="44840">MKRLSFLLINMIYYAQLCLLPIVLASVGAASRSSGDLREENSSCSQPVYYTEGGNDTIFVGCPRGKLTVSPWDPPKIDAKYLFFNEANQMNASYILPWNHSFELDEMPRCRENETIIAIIHGYTETSDEPWISSLRRSFLRRSLPNQVTVVAVDWRFAARGDTRSQLFNYVQAASNVAMMGRVSAEFFARLLKSCSLNERSLHLVGHSLGAQVVGKLASWIHKVHGIIPEKVTALDPAVVLFPRTHPNRQDTHFLLALHTSARPSVLATAAGAVGVFEAFGDVDLYPNGGVILQPACRGNNTFFCSHRRAYIYYTDMVAHCNDQCDFSGELCETPTQAQRGTCNQGRINGVCTFINRQADNLLNENQHADVQRSSSIIYFTTNMDNLKIRCNRRSNEQGRG</sequence>
<evidence type="ECO:0000256" key="5">
    <source>
        <dbReference type="SAM" id="SignalP"/>
    </source>
</evidence>
<name>A0A7M7JUV8_VARDE</name>